<protein>
    <submittedName>
        <fullName evidence="3">SDR family oxidoreductase</fullName>
    </submittedName>
</protein>
<reference evidence="3 4" key="1">
    <citation type="submission" date="2018-10" db="EMBL/GenBank/DDBJ databases">
        <title>The complete genome of Acinetobacter wuhouensis strain WCHAW010062.</title>
        <authorList>
            <person name="Hu Y."/>
            <person name="Long H."/>
            <person name="Feng Y."/>
            <person name="Zong Z."/>
        </authorList>
    </citation>
    <scope>NUCLEOTIDE SEQUENCE [LARGE SCALE GENOMIC DNA]</scope>
    <source>
        <strain evidence="3 4">WCHAW010062</strain>
    </source>
</reference>
<dbReference type="RefSeq" id="WP_087554462.1">
    <property type="nucleotide sequence ID" value="NZ_CP033133.1"/>
</dbReference>
<gene>
    <name evidence="3" type="ORF">CDG68_09005</name>
</gene>
<comment type="similarity">
    <text evidence="1">Belongs to the short-chain dehydrogenases/reductases (SDR) family.</text>
</comment>
<accession>A0A3G2T1Y0</accession>
<evidence type="ECO:0000256" key="1">
    <source>
        <dbReference type="ARBA" id="ARBA00006484"/>
    </source>
</evidence>
<dbReference type="CDD" id="cd05233">
    <property type="entry name" value="SDR_c"/>
    <property type="match status" value="1"/>
</dbReference>
<evidence type="ECO:0000313" key="3">
    <source>
        <dbReference type="EMBL" id="AYO53756.1"/>
    </source>
</evidence>
<dbReference type="SUPFAM" id="SSF51735">
    <property type="entry name" value="NAD(P)-binding Rossmann-fold domains"/>
    <property type="match status" value="1"/>
</dbReference>
<dbReference type="AlphaFoldDB" id="A0A3G2T1Y0"/>
<dbReference type="Gene3D" id="3.40.50.720">
    <property type="entry name" value="NAD(P)-binding Rossmann-like Domain"/>
    <property type="match status" value="1"/>
</dbReference>
<evidence type="ECO:0000313" key="4">
    <source>
        <dbReference type="Proteomes" id="UP000279962"/>
    </source>
</evidence>
<evidence type="ECO:0000256" key="2">
    <source>
        <dbReference type="ARBA" id="ARBA00023002"/>
    </source>
</evidence>
<dbReference type="PRINTS" id="PR00080">
    <property type="entry name" value="SDRFAMILY"/>
</dbReference>
<dbReference type="Pfam" id="PF13561">
    <property type="entry name" value="adh_short_C2"/>
    <property type="match status" value="1"/>
</dbReference>
<dbReference type="PANTHER" id="PTHR24321">
    <property type="entry name" value="DEHYDROGENASES, SHORT CHAIN"/>
    <property type="match status" value="1"/>
</dbReference>
<sequence length="262" mass="27680">MNEKTLLNIHSKRILVTGGASGIGLSTAKLLIDLGAQVTISDIHEDNAKAAYQTLGASAYTVGDIANEDHCNQMVQDTIAATGGLDAVINAAGISDKVSKALDLDMADWQRVVDIHLRGSFAISRAAARHMIEQKSGSIVHLASAYGLVGTPFRYAYSPAKAAIIMLTKDLACEWGRLGVRINAIAPGYVNTPMIERLAKEGKVDIERLEARTAMGRLATPEEVANVAAFLVSDLSSYVHGSVVSVDGGWTAYGGPGDMTQP</sequence>
<dbReference type="FunFam" id="3.40.50.720:FF:000084">
    <property type="entry name" value="Short-chain dehydrogenase reductase"/>
    <property type="match status" value="1"/>
</dbReference>
<dbReference type="GO" id="GO:0016491">
    <property type="term" value="F:oxidoreductase activity"/>
    <property type="evidence" value="ECO:0007669"/>
    <property type="project" value="UniProtKB-KW"/>
</dbReference>
<dbReference type="Proteomes" id="UP000279962">
    <property type="component" value="Chromosome"/>
</dbReference>
<dbReference type="PRINTS" id="PR00081">
    <property type="entry name" value="GDHRDH"/>
</dbReference>
<dbReference type="InterPro" id="IPR002347">
    <property type="entry name" value="SDR_fam"/>
</dbReference>
<dbReference type="InterPro" id="IPR036291">
    <property type="entry name" value="NAD(P)-bd_dom_sf"/>
</dbReference>
<keyword evidence="2" id="KW-0560">Oxidoreductase</keyword>
<proteinExistence type="inferred from homology"/>
<name>A0A3G2T1Y0_9GAMM</name>
<dbReference type="PANTHER" id="PTHR24321:SF8">
    <property type="entry name" value="ESTRADIOL 17-BETA-DEHYDROGENASE 8-RELATED"/>
    <property type="match status" value="1"/>
</dbReference>
<organism evidence="3 4">
    <name type="scientific">Acinetobacter wuhouensis</name>
    <dbReference type="NCBI Taxonomy" id="1879050"/>
    <lineage>
        <taxon>Bacteria</taxon>
        <taxon>Pseudomonadati</taxon>
        <taxon>Pseudomonadota</taxon>
        <taxon>Gammaproteobacteria</taxon>
        <taxon>Moraxellales</taxon>
        <taxon>Moraxellaceae</taxon>
        <taxon>Acinetobacter</taxon>
    </lineage>
</organism>
<dbReference type="EMBL" id="CP033133">
    <property type="protein sequence ID" value="AYO53756.1"/>
    <property type="molecule type" value="Genomic_DNA"/>
</dbReference>